<sequence length="98" mass="10974">MSMLLMVDDISESQLSISFSWLSSLYRFQLKSPQVFIYYRRNVKSSKVVSNKRVMLITGANSGVGYDTSHILANASADNHVIMAARSETKGRKALLEI</sequence>
<dbReference type="Gene3D" id="3.40.50.720">
    <property type="entry name" value="NAD(P)-binding Rossmann-like Domain"/>
    <property type="match status" value="1"/>
</dbReference>
<evidence type="ECO:0000313" key="3">
    <source>
        <dbReference type="Proteomes" id="UP000044602"/>
    </source>
</evidence>
<evidence type="ECO:0000313" key="4">
    <source>
        <dbReference type="Proteomes" id="UP000045706"/>
    </source>
</evidence>
<evidence type="ECO:0000313" key="1">
    <source>
        <dbReference type="EMBL" id="CRK16501.1"/>
    </source>
</evidence>
<accession>A0A0G4L9V2</accession>
<proteinExistence type="predicted"/>
<name>A0A0G4L9V2_VERLO</name>
<dbReference type="STRING" id="100787.A0A0G4L9V2"/>
<organism evidence="2 4">
    <name type="scientific">Verticillium longisporum</name>
    <name type="common">Verticillium dahliae var. longisporum</name>
    <dbReference type="NCBI Taxonomy" id="100787"/>
    <lineage>
        <taxon>Eukaryota</taxon>
        <taxon>Fungi</taxon>
        <taxon>Dikarya</taxon>
        <taxon>Ascomycota</taxon>
        <taxon>Pezizomycotina</taxon>
        <taxon>Sordariomycetes</taxon>
        <taxon>Hypocreomycetidae</taxon>
        <taxon>Glomerellales</taxon>
        <taxon>Plectosphaerellaceae</taxon>
        <taxon>Verticillium</taxon>
    </lineage>
</organism>
<dbReference type="EMBL" id="CVQI01009002">
    <property type="protein sequence ID" value="CRK18485.1"/>
    <property type="molecule type" value="Genomic_DNA"/>
</dbReference>
<keyword evidence="3" id="KW-1185">Reference proteome</keyword>
<dbReference type="SUPFAM" id="SSF51735">
    <property type="entry name" value="NAD(P)-binding Rossmann-fold domains"/>
    <property type="match status" value="1"/>
</dbReference>
<dbReference type="Proteomes" id="UP000044602">
    <property type="component" value="Unassembled WGS sequence"/>
</dbReference>
<dbReference type="EMBL" id="CVQH01007668">
    <property type="protein sequence ID" value="CRK16501.1"/>
    <property type="molecule type" value="Genomic_DNA"/>
</dbReference>
<reference evidence="3 4" key="1">
    <citation type="submission" date="2015-05" db="EMBL/GenBank/DDBJ databases">
        <authorList>
            <person name="Fogelqvist Johan"/>
        </authorList>
    </citation>
    <scope>NUCLEOTIDE SEQUENCE [LARGE SCALE GENOMIC DNA]</scope>
    <source>
        <strain evidence="1">VL1</strain>
        <strain evidence="2">VL2</strain>
    </source>
</reference>
<dbReference type="AlphaFoldDB" id="A0A0G4L9V2"/>
<protein>
    <submittedName>
        <fullName evidence="2">Uncharacterized protein</fullName>
    </submittedName>
</protein>
<gene>
    <name evidence="1" type="ORF">BN1708_011790</name>
    <name evidence="2" type="ORF">BN1723_011589</name>
</gene>
<dbReference type="InterPro" id="IPR036291">
    <property type="entry name" value="NAD(P)-bd_dom_sf"/>
</dbReference>
<evidence type="ECO:0000313" key="2">
    <source>
        <dbReference type="EMBL" id="CRK18485.1"/>
    </source>
</evidence>
<dbReference type="Proteomes" id="UP000045706">
    <property type="component" value="Unassembled WGS sequence"/>
</dbReference>